<evidence type="ECO:0008006" key="3">
    <source>
        <dbReference type="Google" id="ProtNLM"/>
    </source>
</evidence>
<keyword evidence="2" id="KW-1185">Reference proteome</keyword>
<dbReference type="AlphaFoldDB" id="K6VNI2"/>
<dbReference type="Proteomes" id="UP000008495">
    <property type="component" value="Unassembled WGS sequence"/>
</dbReference>
<proteinExistence type="predicted"/>
<dbReference type="eggNOG" id="COG0476">
    <property type="taxonomic scope" value="Bacteria"/>
</dbReference>
<dbReference type="STRING" id="100225.SAMN05421595_0811"/>
<gene>
    <name evidence="1" type="ORF">AUCHE_08_05400</name>
</gene>
<dbReference type="EMBL" id="BAGZ01000008">
    <property type="protein sequence ID" value="GAB78294.1"/>
    <property type="molecule type" value="Genomic_DNA"/>
</dbReference>
<sequence length="217" mass="23214">MTATAERLVQFLPAQERDLSDLRGGTDAGRAAPRILFDGEGEIAVQLAGLLRREIAGDVLIGRGAADALDLELRSGELAGAPSLVVMVAPVAASSMRAGLWRNAGVPHLPVVYDTGRVMVGPVVVPGAPCLRCLDLHRCDKDPSWPLFLARLDRGLPPPAVEPTACALGAGLAALMIRNLWQEERHLPGVSLEVALPEPTVIQRRWSFHARCDCVQD</sequence>
<dbReference type="Gene3D" id="3.40.50.720">
    <property type="entry name" value="NAD(P)-binding Rossmann-like Domain"/>
    <property type="match status" value="1"/>
</dbReference>
<dbReference type="OrthoDB" id="4426339at2"/>
<reference evidence="1 2" key="1">
    <citation type="submission" date="2012-08" db="EMBL/GenBank/DDBJ databases">
        <title>Whole genome shotgun sequence of Austwickia chelonae NBRC 105200.</title>
        <authorList>
            <person name="Yoshida I."/>
            <person name="Hosoyama A."/>
            <person name="Tsuchikane K."/>
            <person name="Katsumata H."/>
            <person name="Ando Y."/>
            <person name="Ohji S."/>
            <person name="Hamada M."/>
            <person name="Tamura T."/>
            <person name="Yamazoe A."/>
            <person name="Yamazaki S."/>
            <person name="Fujita N."/>
        </authorList>
    </citation>
    <scope>NUCLEOTIDE SEQUENCE [LARGE SCALE GENOMIC DNA]</scope>
    <source>
        <strain evidence="1 2">NBRC 105200</strain>
    </source>
</reference>
<protein>
    <recommendedName>
        <fullName evidence="3">THIF-type NAD/FAD binding fold domain-containing protein</fullName>
    </recommendedName>
</protein>
<evidence type="ECO:0000313" key="1">
    <source>
        <dbReference type="EMBL" id="GAB78294.1"/>
    </source>
</evidence>
<organism evidence="1 2">
    <name type="scientific">Austwickia chelonae NBRC 105200</name>
    <dbReference type="NCBI Taxonomy" id="1184607"/>
    <lineage>
        <taxon>Bacteria</taxon>
        <taxon>Bacillati</taxon>
        <taxon>Actinomycetota</taxon>
        <taxon>Actinomycetes</taxon>
        <taxon>Micrococcales</taxon>
        <taxon>Dermatophilaceae</taxon>
        <taxon>Austwickia</taxon>
    </lineage>
</organism>
<accession>K6VNI2</accession>
<evidence type="ECO:0000313" key="2">
    <source>
        <dbReference type="Proteomes" id="UP000008495"/>
    </source>
</evidence>
<comment type="caution">
    <text evidence="1">The sequence shown here is derived from an EMBL/GenBank/DDBJ whole genome shotgun (WGS) entry which is preliminary data.</text>
</comment>
<dbReference type="RefSeq" id="WP_006503049.1">
    <property type="nucleotide sequence ID" value="NZ_BAGZ01000008.1"/>
</dbReference>
<name>K6VNI2_9MICO</name>